<keyword evidence="1" id="KW-0677">Repeat</keyword>
<dbReference type="Gene3D" id="1.25.40.20">
    <property type="entry name" value="Ankyrin repeat-containing domain"/>
    <property type="match status" value="2"/>
</dbReference>
<sequence>MTPETAVAEAIMRGKFAEARERLQNGEPLSGQYVENNKSQIISSILREKAFDLIDNLIENGLVLTDIYEYDTFDRSVFKNIAMNLKGDEESLAFLRSFVQKLQNKNDEVRDTTVLQFCIEEAADPAVIQCLIEEGFNAQYKNNADMNLLHNVVNKGMLDETKGKAYIELLLANGVDVNHRNVVGTTPLMLAVQRGKKNYLDLLLQSGADPNEQDNKGNSAFYFAVVEQQNKAVYEKLKEYASPDFNNANKEGEHILTGYLRMLHGNSPDSIALLLQMLEDGADIYQTSPYYQVPKSGTDWLAEKAPELLKAVLASGTIDVNRQDDQGNTILHKVCAFNVNYEQEVARKLYQKVKLLIEAGADPSITNDKEETAQTLASKDNLKVKTVDLLLQHQNN</sequence>
<proteinExistence type="predicted"/>
<protein>
    <recommendedName>
        <fullName evidence="6">Ankyrin repeat</fullName>
    </recommendedName>
</protein>
<feature type="repeat" description="ANK" evidence="3">
    <location>
        <begin position="183"/>
        <end position="215"/>
    </location>
</feature>
<dbReference type="EMBL" id="BMIB01000001">
    <property type="protein sequence ID" value="GGH58530.1"/>
    <property type="molecule type" value="Genomic_DNA"/>
</dbReference>
<dbReference type="Pfam" id="PF12796">
    <property type="entry name" value="Ank_2"/>
    <property type="match status" value="1"/>
</dbReference>
<gene>
    <name evidence="4" type="ORF">GCM10011379_04340</name>
</gene>
<evidence type="ECO:0000313" key="4">
    <source>
        <dbReference type="EMBL" id="GGH58530.1"/>
    </source>
</evidence>
<dbReference type="Proteomes" id="UP000627292">
    <property type="component" value="Unassembled WGS sequence"/>
</dbReference>
<dbReference type="AlphaFoldDB" id="A0A917INC2"/>
<dbReference type="PROSITE" id="PS50297">
    <property type="entry name" value="ANK_REP_REGION"/>
    <property type="match status" value="1"/>
</dbReference>
<reference evidence="4" key="2">
    <citation type="submission" date="2020-09" db="EMBL/GenBank/DDBJ databases">
        <authorList>
            <person name="Sun Q."/>
            <person name="Zhou Y."/>
        </authorList>
    </citation>
    <scope>NUCLEOTIDE SEQUENCE</scope>
    <source>
        <strain evidence="4">CGMCC 1.15290</strain>
    </source>
</reference>
<dbReference type="PROSITE" id="PS50088">
    <property type="entry name" value="ANK_REPEAT"/>
    <property type="match status" value="1"/>
</dbReference>
<evidence type="ECO:0000313" key="5">
    <source>
        <dbReference type="Proteomes" id="UP000627292"/>
    </source>
</evidence>
<name>A0A917INC2_9BACT</name>
<keyword evidence="5" id="KW-1185">Reference proteome</keyword>
<dbReference type="InterPro" id="IPR036770">
    <property type="entry name" value="Ankyrin_rpt-contain_sf"/>
</dbReference>
<evidence type="ECO:0000256" key="3">
    <source>
        <dbReference type="PROSITE-ProRule" id="PRU00023"/>
    </source>
</evidence>
<evidence type="ECO:0000256" key="1">
    <source>
        <dbReference type="ARBA" id="ARBA00022737"/>
    </source>
</evidence>
<comment type="caution">
    <text evidence="4">The sequence shown here is derived from an EMBL/GenBank/DDBJ whole genome shotgun (WGS) entry which is preliminary data.</text>
</comment>
<organism evidence="4 5">
    <name type="scientific">Filimonas zeae</name>
    <dbReference type="NCBI Taxonomy" id="1737353"/>
    <lineage>
        <taxon>Bacteria</taxon>
        <taxon>Pseudomonadati</taxon>
        <taxon>Bacteroidota</taxon>
        <taxon>Chitinophagia</taxon>
        <taxon>Chitinophagales</taxon>
        <taxon>Chitinophagaceae</taxon>
        <taxon>Filimonas</taxon>
    </lineage>
</organism>
<dbReference type="RefSeq" id="WP_188950268.1">
    <property type="nucleotide sequence ID" value="NZ_BMIB01000001.1"/>
</dbReference>
<evidence type="ECO:0000256" key="2">
    <source>
        <dbReference type="ARBA" id="ARBA00023043"/>
    </source>
</evidence>
<keyword evidence="2 3" id="KW-0040">ANK repeat</keyword>
<dbReference type="PANTHER" id="PTHR46680">
    <property type="entry name" value="NF-KAPPA-B INHIBITOR ALPHA"/>
    <property type="match status" value="1"/>
</dbReference>
<dbReference type="SUPFAM" id="SSF48403">
    <property type="entry name" value="Ankyrin repeat"/>
    <property type="match status" value="1"/>
</dbReference>
<accession>A0A917INC2</accession>
<dbReference type="InterPro" id="IPR002110">
    <property type="entry name" value="Ankyrin_rpt"/>
</dbReference>
<dbReference type="SMART" id="SM00248">
    <property type="entry name" value="ANK"/>
    <property type="match status" value="5"/>
</dbReference>
<evidence type="ECO:0008006" key="6">
    <source>
        <dbReference type="Google" id="ProtNLM"/>
    </source>
</evidence>
<dbReference type="PANTHER" id="PTHR46680:SF3">
    <property type="entry name" value="NF-KAPPA-B INHIBITOR CACTUS"/>
    <property type="match status" value="1"/>
</dbReference>
<dbReference type="InterPro" id="IPR051070">
    <property type="entry name" value="NF-kappa-B_inhibitor"/>
</dbReference>
<reference evidence="4" key="1">
    <citation type="journal article" date="2014" name="Int. J. Syst. Evol. Microbiol.">
        <title>Complete genome sequence of Corynebacterium casei LMG S-19264T (=DSM 44701T), isolated from a smear-ripened cheese.</title>
        <authorList>
            <consortium name="US DOE Joint Genome Institute (JGI-PGF)"/>
            <person name="Walter F."/>
            <person name="Albersmeier A."/>
            <person name="Kalinowski J."/>
            <person name="Ruckert C."/>
        </authorList>
    </citation>
    <scope>NUCLEOTIDE SEQUENCE</scope>
    <source>
        <strain evidence="4">CGMCC 1.15290</strain>
    </source>
</reference>